<gene>
    <name evidence="3" type="ORF">AQ619_16225</name>
</gene>
<feature type="transmembrane region" description="Helical" evidence="1">
    <location>
        <begin position="380"/>
        <end position="398"/>
    </location>
</feature>
<evidence type="ECO:0000259" key="2">
    <source>
        <dbReference type="Pfam" id="PF13460"/>
    </source>
</evidence>
<dbReference type="RefSeq" id="WP_062150072.1">
    <property type="nucleotide sequence ID" value="NZ_CP013002.1"/>
</dbReference>
<dbReference type="InterPro" id="IPR016040">
    <property type="entry name" value="NAD(P)-bd_dom"/>
</dbReference>
<dbReference type="Gene3D" id="3.40.50.720">
    <property type="entry name" value="NAD(P)-binding Rossmann-like Domain"/>
    <property type="match status" value="1"/>
</dbReference>
<keyword evidence="1" id="KW-0472">Membrane</keyword>
<dbReference type="OrthoDB" id="5377001at2"/>
<reference evidence="3 4" key="1">
    <citation type="submission" date="2015-10" db="EMBL/GenBank/DDBJ databases">
        <title>Conservation of the essential genome among Caulobacter and Brevundimonas species.</title>
        <authorList>
            <person name="Scott D."/>
            <person name="Ely B."/>
        </authorList>
    </citation>
    <scope>NUCLEOTIDE SEQUENCE [LARGE SCALE GENOMIC DNA]</scope>
    <source>
        <strain evidence="3 4">CB4</strain>
    </source>
</reference>
<dbReference type="InterPro" id="IPR051207">
    <property type="entry name" value="ComplexI_NDUFA9_subunit"/>
</dbReference>
<dbReference type="KEGG" id="chq:AQ619_16225"/>
<dbReference type="SUPFAM" id="SSF51735">
    <property type="entry name" value="NAD(P)-binding Rossmann-fold domains"/>
    <property type="match status" value="1"/>
</dbReference>
<keyword evidence="1" id="KW-0812">Transmembrane</keyword>
<feature type="transmembrane region" description="Helical" evidence="1">
    <location>
        <begin position="352"/>
        <end position="373"/>
    </location>
</feature>
<keyword evidence="3" id="KW-0830">Ubiquinone</keyword>
<proteinExistence type="predicted"/>
<dbReference type="GO" id="GO:0044877">
    <property type="term" value="F:protein-containing complex binding"/>
    <property type="evidence" value="ECO:0007669"/>
    <property type="project" value="TreeGrafter"/>
</dbReference>
<organism evidence="3 4">
    <name type="scientific">Caulobacter henricii</name>
    <dbReference type="NCBI Taxonomy" id="69395"/>
    <lineage>
        <taxon>Bacteria</taxon>
        <taxon>Pseudomonadati</taxon>
        <taxon>Pseudomonadota</taxon>
        <taxon>Alphaproteobacteria</taxon>
        <taxon>Caulobacterales</taxon>
        <taxon>Caulobacteraceae</taxon>
        <taxon>Caulobacter</taxon>
    </lineage>
</organism>
<accession>A0A0P0P2R7</accession>
<feature type="transmembrane region" description="Helical" evidence="1">
    <location>
        <begin position="410"/>
        <end position="427"/>
    </location>
</feature>
<dbReference type="InterPro" id="IPR025695">
    <property type="entry name" value="DoxX-like"/>
</dbReference>
<dbReference type="AlphaFoldDB" id="A0A0P0P2R7"/>
<dbReference type="Pfam" id="PF13781">
    <property type="entry name" value="DoxX_3"/>
    <property type="match status" value="1"/>
</dbReference>
<dbReference type="STRING" id="69395.AQ619_16225"/>
<keyword evidence="4" id="KW-1185">Reference proteome</keyword>
<dbReference type="PANTHER" id="PTHR12126">
    <property type="entry name" value="NADH-UBIQUINONE OXIDOREDUCTASE 39 KDA SUBUNIT-RELATED"/>
    <property type="match status" value="1"/>
</dbReference>
<sequence length="430" mass="45207">MRIAVIGAYGLIGSYVSARLVVDGHEVLGLGRDLDAARRRFPALDWKRADLAEATVADWVALLGGVEVVVNCAGALQDSPRDDLRAVHVDGVRRLAEACEAAGVHRLVHISAAGVGPERATAFNATKLEAEALLAQSPLNWIILRPGLVFAPSAYGGTALLRGLAGFPGISPLVHADSLVQTIGAEDLALAVARCVRPDAPSRISLDLVHSEALTLVDLVGRLRLWLGLRPAPVVRLPLVLARATAAVSDGLAWLGWRSPMRTAALEQLRMGVRGRAEDAATLGLQVRSFDALLTAAPSGVQERWFARAYFAKPAILTCLFGFWLLSGLIGLTVGFDAAVAVLTTSGMEAGLAAQAVVTGSLADIGLALLLAWRPTAARSLQGMLLITAAYLIGGALVRPDLWLDPMGPLLKSIPAAFLALTALALLDER</sequence>
<dbReference type="EMBL" id="CP013002">
    <property type="protein sequence ID" value="ALL14785.1"/>
    <property type="molecule type" value="Genomic_DNA"/>
</dbReference>
<evidence type="ECO:0000256" key="1">
    <source>
        <dbReference type="SAM" id="Phobius"/>
    </source>
</evidence>
<dbReference type="PANTHER" id="PTHR12126:SF11">
    <property type="entry name" value="NADH DEHYDROGENASE [UBIQUINONE] 1 ALPHA SUBCOMPLEX SUBUNIT 9, MITOCHONDRIAL"/>
    <property type="match status" value="1"/>
</dbReference>
<dbReference type="Pfam" id="PF13460">
    <property type="entry name" value="NAD_binding_10"/>
    <property type="match status" value="1"/>
</dbReference>
<keyword evidence="1" id="KW-1133">Transmembrane helix</keyword>
<protein>
    <submittedName>
        <fullName evidence="3">NADH-ubiquinone oxidoreductase</fullName>
    </submittedName>
</protein>
<dbReference type="CDD" id="cd05271">
    <property type="entry name" value="NDUFA9_like_SDR_a"/>
    <property type="match status" value="1"/>
</dbReference>
<feature type="domain" description="NAD(P)-binding" evidence="2">
    <location>
        <begin position="7"/>
        <end position="149"/>
    </location>
</feature>
<dbReference type="InterPro" id="IPR036291">
    <property type="entry name" value="NAD(P)-bd_dom_sf"/>
</dbReference>
<evidence type="ECO:0000313" key="4">
    <source>
        <dbReference type="Proteomes" id="UP000056905"/>
    </source>
</evidence>
<evidence type="ECO:0000313" key="3">
    <source>
        <dbReference type="EMBL" id="ALL14785.1"/>
    </source>
</evidence>
<name>A0A0P0P2R7_9CAUL</name>
<dbReference type="Proteomes" id="UP000056905">
    <property type="component" value="Chromosome"/>
</dbReference>
<feature type="transmembrane region" description="Helical" evidence="1">
    <location>
        <begin position="315"/>
        <end position="340"/>
    </location>
</feature>